<evidence type="ECO:0000313" key="2">
    <source>
        <dbReference type="Proteomes" id="UP000652761"/>
    </source>
</evidence>
<dbReference type="PANTHER" id="PTHR33499:SF43">
    <property type="entry name" value="TRANSPOSASE, PTTA_EN_SPM, PLANT"/>
    <property type="match status" value="1"/>
</dbReference>
<reference evidence="1" key="1">
    <citation type="submission" date="2017-07" db="EMBL/GenBank/DDBJ databases">
        <title>Taro Niue Genome Assembly and Annotation.</title>
        <authorList>
            <person name="Atibalentja N."/>
            <person name="Keating K."/>
            <person name="Fields C.J."/>
        </authorList>
    </citation>
    <scope>NUCLEOTIDE SEQUENCE</scope>
    <source>
        <strain evidence="1">Niue_2</strain>
        <tissue evidence="1">Leaf</tissue>
    </source>
</reference>
<protein>
    <submittedName>
        <fullName evidence="1">Uncharacterized protein</fullName>
    </submittedName>
</protein>
<proteinExistence type="predicted"/>
<dbReference type="EMBL" id="NMUH01007846">
    <property type="protein sequence ID" value="MQM17918.1"/>
    <property type="molecule type" value="Genomic_DNA"/>
</dbReference>
<evidence type="ECO:0000313" key="1">
    <source>
        <dbReference type="EMBL" id="MQM17918.1"/>
    </source>
</evidence>
<gene>
    <name evidence="1" type="ORF">Taro_050900</name>
</gene>
<keyword evidence="2" id="KW-1185">Reference proteome</keyword>
<name>A0A843XEK8_COLES</name>
<dbReference type="AlphaFoldDB" id="A0A843XEK8"/>
<organism evidence="1 2">
    <name type="scientific">Colocasia esculenta</name>
    <name type="common">Wild taro</name>
    <name type="synonym">Arum esculentum</name>
    <dbReference type="NCBI Taxonomy" id="4460"/>
    <lineage>
        <taxon>Eukaryota</taxon>
        <taxon>Viridiplantae</taxon>
        <taxon>Streptophyta</taxon>
        <taxon>Embryophyta</taxon>
        <taxon>Tracheophyta</taxon>
        <taxon>Spermatophyta</taxon>
        <taxon>Magnoliopsida</taxon>
        <taxon>Liliopsida</taxon>
        <taxon>Araceae</taxon>
        <taxon>Aroideae</taxon>
        <taxon>Colocasieae</taxon>
        <taxon>Colocasia</taxon>
    </lineage>
</organism>
<dbReference type="PANTHER" id="PTHR33499">
    <property type="entry name" value="OS12G0282400 PROTEIN-RELATED"/>
    <property type="match status" value="1"/>
</dbReference>
<accession>A0A843XEK8</accession>
<dbReference type="OrthoDB" id="694021at2759"/>
<comment type="caution">
    <text evidence="1">The sequence shown here is derived from an EMBL/GenBank/DDBJ whole genome shotgun (WGS) entry which is preliminary data.</text>
</comment>
<sequence>MEKKLLIDVISWRVIPSSNKDNRKCDIPINLRDFVMKNLNQKWRSWKYDLRMKFFKPYQKAQQQFACSNTRVVEELWKKLVQIWSSKELKDKIQDIKLTQQSSTSSSIASVGDTYEQVM</sequence>
<dbReference type="Proteomes" id="UP000652761">
    <property type="component" value="Unassembled WGS sequence"/>
</dbReference>